<evidence type="ECO:0000256" key="2">
    <source>
        <dbReference type="ARBA" id="ARBA00022448"/>
    </source>
</evidence>
<evidence type="ECO:0000256" key="9">
    <source>
        <dbReference type="SAM" id="Phobius"/>
    </source>
</evidence>
<keyword evidence="4" id="KW-0997">Cell inner membrane</keyword>
<dbReference type="PANTHER" id="PTHR30574">
    <property type="entry name" value="INNER MEMBRANE PROTEIN YEDE"/>
    <property type="match status" value="1"/>
</dbReference>
<feature type="transmembrane region" description="Helical" evidence="9">
    <location>
        <begin position="121"/>
        <end position="139"/>
    </location>
</feature>
<proteinExistence type="inferred from homology"/>
<evidence type="ECO:0000313" key="10">
    <source>
        <dbReference type="EMBL" id="MDD1794659.1"/>
    </source>
</evidence>
<dbReference type="Proteomes" id="UP001149400">
    <property type="component" value="Unassembled WGS sequence"/>
</dbReference>
<evidence type="ECO:0000256" key="4">
    <source>
        <dbReference type="ARBA" id="ARBA00022519"/>
    </source>
</evidence>
<keyword evidence="7 9" id="KW-0472">Membrane</keyword>
<accession>A0ABT5R306</accession>
<name>A0ABT5R306_9GAMM</name>
<organism evidence="10 11">
    <name type="scientific">Enterovibrio gelatinilyticus</name>
    <dbReference type="NCBI Taxonomy" id="2899819"/>
    <lineage>
        <taxon>Bacteria</taxon>
        <taxon>Pseudomonadati</taxon>
        <taxon>Pseudomonadota</taxon>
        <taxon>Gammaproteobacteria</taxon>
        <taxon>Vibrionales</taxon>
        <taxon>Vibrionaceae</taxon>
        <taxon>Enterovibrio</taxon>
    </lineage>
</organism>
<evidence type="ECO:0000256" key="6">
    <source>
        <dbReference type="ARBA" id="ARBA00022989"/>
    </source>
</evidence>
<comment type="caution">
    <text evidence="10">The sequence shown here is derived from an EMBL/GenBank/DDBJ whole genome shotgun (WGS) entry which is preliminary data.</text>
</comment>
<feature type="transmembrane region" description="Helical" evidence="9">
    <location>
        <begin position="48"/>
        <end position="72"/>
    </location>
</feature>
<evidence type="ECO:0000256" key="3">
    <source>
        <dbReference type="ARBA" id="ARBA00022475"/>
    </source>
</evidence>
<evidence type="ECO:0000256" key="7">
    <source>
        <dbReference type="ARBA" id="ARBA00023136"/>
    </source>
</evidence>
<comment type="similarity">
    <text evidence="8">Belongs to the TsuA/YedE (TC 9.B.102) family.</text>
</comment>
<keyword evidence="2" id="KW-0813">Transport</keyword>
<dbReference type="EMBL" id="JAJUBC010000019">
    <property type="protein sequence ID" value="MDD1794659.1"/>
    <property type="molecule type" value="Genomic_DNA"/>
</dbReference>
<evidence type="ECO:0000256" key="1">
    <source>
        <dbReference type="ARBA" id="ARBA00004429"/>
    </source>
</evidence>
<sequence>MSFGIPWEALLGGMLLGVSGLTLLAFNGRIAGISGIVGGLLKPRQSDVAWRLLFLGGMIIAGVISPLVGFTYPDFSSVSGGTSPLLAVAAGLLVGIGTRLANGCTSGHGICGMGRLSKRSIVATLIFMGTAFLTVFVRLHA</sequence>
<protein>
    <submittedName>
        <fullName evidence="10">YeeE/YedE family protein</fullName>
    </submittedName>
</protein>
<evidence type="ECO:0000256" key="5">
    <source>
        <dbReference type="ARBA" id="ARBA00022692"/>
    </source>
</evidence>
<evidence type="ECO:0000313" key="11">
    <source>
        <dbReference type="Proteomes" id="UP001149400"/>
    </source>
</evidence>
<dbReference type="Pfam" id="PF04143">
    <property type="entry name" value="Sulf_transp"/>
    <property type="match status" value="1"/>
</dbReference>
<keyword evidence="11" id="KW-1185">Reference proteome</keyword>
<keyword evidence="5 9" id="KW-0812">Transmembrane</keyword>
<keyword evidence="3" id="KW-1003">Cell membrane</keyword>
<feature type="transmembrane region" description="Helical" evidence="9">
    <location>
        <begin position="84"/>
        <end position="101"/>
    </location>
</feature>
<reference evidence="10" key="1">
    <citation type="submission" date="2021-12" db="EMBL/GenBank/DDBJ databases">
        <title>Enterovibrio ZSDZ35 sp. nov. and Enterovibrio ZSDZ42 sp. nov., isolated from coastal seawater in Qingdao.</title>
        <authorList>
            <person name="Zhang P."/>
        </authorList>
    </citation>
    <scope>NUCLEOTIDE SEQUENCE</scope>
    <source>
        <strain evidence="10">ZSDZ42</strain>
    </source>
</reference>
<gene>
    <name evidence="10" type="ORF">LRP50_16110</name>
</gene>
<dbReference type="PANTHER" id="PTHR30574:SF1">
    <property type="entry name" value="SULPHUR TRANSPORT DOMAIN-CONTAINING PROTEIN"/>
    <property type="match status" value="1"/>
</dbReference>
<comment type="subcellular location">
    <subcellularLocation>
        <location evidence="1">Cell inner membrane</location>
        <topology evidence="1">Multi-pass membrane protein</topology>
    </subcellularLocation>
</comment>
<keyword evidence="6 9" id="KW-1133">Transmembrane helix</keyword>
<feature type="transmembrane region" description="Helical" evidence="9">
    <location>
        <begin position="6"/>
        <end position="27"/>
    </location>
</feature>
<dbReference type="InterPro" id="IPR007272">
    <property type="entry name" value="Sulf_transp_TsuA/YedE"/>
</dbReference>
<evidence type="ECO:0000256" key="8">
    <source>
        <dbReference type="ARBA" id="ARBA00035655"/>
    </source>
</evidence>